<proteinExistence type="predicted"/>
<evidence type="ECO:0000256" key="1">
    <source>
        <dbReference type="SAM" id="MobiDB-lite"/>
    </source>
</evidence>
<dbReference type="SUPFAM" id="SSF51735">
    <property type="entry name" value="NAD(P)-binding Rossmann-fold domains"/>
    <property type="match status" value="2"/>
</dbReference>
<dbReference type="EMBL" id="HG994583">
    <property type="protein sequence ID" value="CAF2917157.1"/>
    <property type="molecule type" value="Genomic_DNA"/>
</dbReference>
<name>A0A7R8CSI9_LEPSM</name>
<dbReference type="GO" id="GO:0016491">
    <property type="term" value="F:oxidoreductase activity"/>
    <property type="evidence" value="ECO:0007669"/>
    <property type="project" value="TreeGrafter"/>
</dbReference>
<dbReference type="PANTHER" id="PTHR43544:SF12">
    <property type="entry name" value="NAD(P)-BINDING ROSSMANN-FOLD SUPERFAMILY PROTEIN"/>
    <property type="match status" value="1"/>
</dbReference>
<dbReference type="InterPro" id="IPR036291">
    <property type="entry name" value="NAD(P)-bd_dom_sf"/>
</dbReference>
<dbReference type="Proteomes" id="UP000675881">
    <property type="component" value="Chromosome 4"/>
</dbReference>
<reference evidence="2" key="1">
    <citation type="submission" date="2021-02" db="EMBL/GenBank/DDBJ databases">
        <authorList>
            <person name="Bekaert M."/>
        </authorList>
    </citation>
    <scope>NUCLEOTIDE SEQUENCE</scope>
    <source>
        <strain evidence="2">IoA-00</strain>
    </source>
</reference>
<organism evidence="2 3">
    <name type="scientific">Lepeophtheirus salmonis</name>
    <name type="common">Salmon louse</name>
    <name type="synonym">Caligus salmonis</name>
    <dbReference type="NCBI Taxonomy" id="72036"/>
    <lineage>
        <taxon>Eukaryota</taxon>
        <taxon>Metazoa</taxon>
        <taxon>Ecdysozoa</taxon>
        <taxon>Arthropoda</taxon>
        <taxon>Crustacea</taxon>
        <taxon>Multicrustacea</taxon>
        <taxon>Hexanauplia</taxon>
        <taxon>Copepoda</taxon>
        <taxon>Siphonostomatoida</taxon>
        <taxon>Caligidae</taxon>
        <taxon>Lepeophtheirus</taxon>
    </lineage>
</organism>
<accession>A0A7R8CSI9</accession>
<dbReference type="InterPro" id="IPR002347">
    <property type="entry name" value="SDR_fam"/>
</dbReference>
<sequence length="499" mass="51146">MSPQNRNAKSILITGSDSGVGLEIVKSLANQAQGQQNVAVILAAAKNPNNSELNNIARHNPKVKTVQLDLEDFKNFGNFANEVQKKLNDAGVQHLSALINTAALHFNSNLNNVDAGQMIKAFSVNAVSPLMLIKALSKQLQNGAHASGVATAGAGAGGLIYSAAKAASAVQGAIQGAGGAANIANAGQNNSGTIAGQNNSGNNVGLNKAGINTAMSGPSDAISANSQGLNNYGLNQGHNQGQNQGQNYGNNQGHNQGQNQGHNQGQNQGHNQGQNQGQNQGHNQGQNQGQNYGNNQVNNQGQNQGQNYGNNQVNNQGQNQSLGVNHTVAHFGIGGQNSGAILIGEPGLAFNGMGAGGLVVNLTSGLSSISANNNGQFYAYRSSKSALNMITKTAAADLANSGVLVYSLNIDNAALDSNNQNAGANNAQGLNAQGNNINLQNVNVQGINTQGNNSNMQNANNAQGYNANNLAQAIYNLLNNGNANLNGSLINVQGAPLLF</sequence>
<dbReference type="OrthoDB" id="7289984at2759"/>
<dbReference type="InterPro" id="IPR051468">
    <property type="entry name" value="Fungal_SecMetab_SDRs"/>
</dbReference>
<dbReference type="AlphaFoldDB" id="A0A7R8CSI9"/>
<keyword evidence="3" id="KW-1185">Reference proteome</keyword>
<protein>
    <submittedName>
        <fullName evidence="2">(salmon louse) hypothetical protein</fullName>
    </submittedName>
</protein>
<evidence type="ECO:0000313" key="3">
    <source>
        <dbReference type="Proteomes" id="UP000675881"/>
    </source>
</evidence>
<dbReference type="Pfam" id="PF00106">
    <property type="entry name" value="adh_short"/>
    <property type="match status" value="1"/>
</dbReference>
<evidence type="ECO:0000313" key="2">
    <source>
        <dbReference type="EMBL" id="CAF2917157.1"/>
    </source>
</evidence>
<feature type="region of interest" description="Disordered" evidence="1">
    <location>
        <begin position="217"/>
        <end position="319"/>
    </location>
</feature>
<dbReference type="GO" id="GO:0005737">
    <property type="term" value="C:cytoplasm"/>
    <property type="evidence" value="ECO:0007669"/>
    <property type="project" value="TreeGrafter"/>
</dbReference>
<dbReference type="Gene3D" id="3.40.50.720">
    <property type="entry name" value="NAD(P)-binding Rossmann-like Domain"/>
    <property type="match status" value="2"/>
</dbReference>
<gene>
    <name evidence="2" type="ORF">LSAA_8507</name>
</gene>
<feature type="compositionally biased region" description="Low complexity" evidence="1">
    <location>
        <begin position="227"/>
        <end position="319"/>
    </location>
</feature>
<dbReference type="PANTHER" id="PTHR43544">
    <property type="entry name" value="SHORT-CHAIN DEHYDROGENASE/REDUCTASE"/>
    <property type="match status" value="1"/>
</dbReference>